<protein>
    <submittedName>
        <fullName evidence="1">Uncharacterized protein</fullName>
    </submittedName>
</protein>
<dbReference type="EMBL" id="VDMD01000003">
    <property type="protein sequence ID" value="TRM66961.1"/>
    <property type="molecule type" value="Genomic_DNA"/>
</dbReference>
<accession>A0A550CQ78</accession>
<name>A0A550CQ78_9AGAR</name>
<dbReference type="Proteomes" id="UP000320762">
    <property type="component" value="Unassembled WGS sequence"/>
</dbReference>
<proteinExistence type="predicted"/>
<gene>
    <name evidence="1" type="ORF">BD626DRAFT_484349</name>
</gene>
<organism evidence="1 2">
    <name type="scientific">Schizophyllum amplum</name>
    <dbReference type="NCBI Taxonomy" id="97359"/>
    <lineage>
        <taxon>Eukaryota</taxon>
        <taxon>Fungi</taxon>
        <taxon>Dikarya</taxon>
        <taxon>Basidiomycota</taxon>
        <taxon>Agaricomycotina</taxon>
        <taxon>Agaricomycetes</taxon>
        <taxon>Agaricomycetidae</taxon>
        <taxon>Agaricales</taxon>
        <taxon>Schizophyllaceae</taxon>
        <taxon>Schizophyllum</taxon>
    </lineage>
</organism>
<reference evidence="1 2" key="1">
    <citation type="journal article" date="2019" name="New Phytol.">
        <title>Comparative genomics reveals unique wood-decay strategies and fruiting body development in the Schizophyllaceae.</title>
        <authorList>
            <person name="Almasi E."/>
            <person name="Sahu N."/>
            <person name="Krizsan K."/>
            <person name="Balint B."/>
            <person name="Kovacs G.M."/>
            <person name="Kiss B."/>
            <person name="Cseklye J."/>
            <person name="Drula E."/>
            <person name="Henrissat B."/>
            <person name="Nagy I."/>
            <person name="Chovatia M."/>
            <person name="Adam C."/>
            <person name="LaButti K."/>
            <person name="Lipzen A."/>
            <person name="Riley R."/>
            <person name="Grigoriev I.V."/>
            <person name="Nagy L.G."/>
        </authorList>
    </citation>
    <scope>NUCLEOTIDE SEQUENCE [LARGE SCALE GENOMIC DNA]</scope>
    <source>
        <strain evidence="1 2">NL-1724</strain>
    </source>
</reference>
<dbReference type="AlphaFoldDB" id="A0A550CQ78"/>
<evidence type="ECO:0000313" key="2">
    <source>
        <dbReference type="Proteomes" id="UP000320762"/>
    </source>
</evidence>
<evidence type="ECO:0000313" key="1">
    <source>
        <dbReference type="EMBL" id="TRM66961.1"/>
    </source>
</evidence>
<keyword evidence="2" id="KW-1185">Reference proteome</keyword>
<sequence>MARNIGLATFEDLLAALADVSDSGDPVLSPKLQEVELSGCGHYRGESVLKMVEARRLAGRPLRAYREPWASIWRPSD</sequence>
<comment type="caution">
    <text evidence="1">The sequence shown here is derived from an EMBL/GenBank/DDBJ whole genome shotgun (WGS) entry which is preliminary data.</text>
</comment>